<comment type="pathway">
    <text evidence="1">Siderophore biosynthesis.</text>
</comment>
<comment type="caution">
    <text evidence="4">The sequence shown here is derived from an EMBL/GenBank/DDBJ whole genome shotgun (WGS) entry which is preliminary data.</text>
</comment>
<sequence length="637" mass="72915">MELLLLLANEISLLSTTRLAKQVKNAGRTMSLSSFDTSKLLQDALTSPAYDQVQRRLFRQLMEALIYEGLVPAECTELGGKNRYTFHSENSDGMKVRYEIQGKVAVSFDRIRLDEETVAKYTNGNTKAPLSILNFIDDMQSQLGSDQFHTNRLKQELELTLVNDSVAQFQRSDQVRLLRGEDYDMIETHLADGHPYHPCYKSRVGFTFEDNLAYAPEFAQTIHPVLLAAHKDIAETLHSRNVEPETFYGQELPAFATSRRREQAQRFGRLATDYLFVPVHPWQWDNVIARYYAGYFNTGSLLYLGVLEDGYLAQQSIRTLVNRSNPEHCYLKCAMSIQNTSSSRILSPHTVKNAPIVSDWLMQLYRNDPYLAEQLGLILLPEIVGTTVHLNGTDGSDVKYGALSCIWRESLIPHLKECETAFPFSAITSIDGDGRPIIDDWISDHSVETWVTAFLEVTIRPIIHLLYSHGVGVEAHSQNSILVCENGMPARLALKDFHDGIRYVPSLQKDADSRPKIHHVPSYHQNINRNSYIEIEDFEYVRDFVLDAVFFINLSEIAHFLEKHFDFPERSFWQCAYDVITDYQSSNTALADRYQELDMFVETVEVEQLAKRRLFPDDGSRSHHVKNPLWDVQARSL</sequence>
<evidence type="ECO:0000256" key="1">
    <source>
        <dbReference type="ARBA" id="ARBA00004924"/>
    </source>
</evidence>
<dbReference type="GO" id="GO:0016881">
    <property type="term" value="F:acid-amino acid ligase activity"/>
    <property type="evidence" value="ECO:0007669"/>
    <property type="project" value="UniProtKB-ARBA"/>
</dbReference>
<dbReference type="Gene3D" id="1.10.510.40">
    <property type="match status" value="1"/>
</dbReference>
<name>A0A545SW65_9RHOB</name>
<dbReference type="AlphaFoldDB" id="A0A545SW65"/>
<dbReference type="Gene3D" id="3.30.310.280">
    <property type="match status" value="1"/>
</dbReference>
<dbReference type="PANTHER" id="PTHR34384">
    <property type="entry name" value="L-2,3-DIAMINOPROPANOATE--CITRATE LIGASE"/>
    <property type="match status" value="1"/>
</dbReference>
<dbReference type="EMBL" id="VICH01000004">
    <property type="protein sequence ID" value="TQV69197.1"/>
    <property type="molecule type" value="Genomic_DNA"/>
</dbReference>
<evidence type="ECO:0000259" key="3">
    <source>
        <dbReference type="Pfam" id="PF06276"/>
    </source>
</evidence>
<feature type="domain" description="Aerobactin siderophore biosynthesis IucA/IucC-like C-terminal" evidence="3">
    <location>
        <begin position="449"/>
        <end position="619"/>
    </location>
</feature>
<gene>
    <name evidence="4" type="ORF">FIL88_06460</name>
</gene>
<feature type="domain" description="Aerobactin siderophore biosynthesis IucA/IucC N-terminal" evidence="2">
    <location>
        <begin position="182"/>
        <end position="427"/>
    </location>
</feature>
<protein>
    <submittedName>
        <fullName evidence="4">IucA/IucC family siderophore biosynthesis protein</fullName>
    </submittedName>
</protein>
<dbReference type="Pfam" id="PF06276">
    <property type="entry name" value="FhuF"/>
    <property type="match status" value="1"/>
</dbReference>
<evidence type="ECO:0000313" key="4">
    <source>
        <dbReference type="EMBL" id="TQV69197.1"/>
    </source>
</evidence>
<accession>A0A545SW65</accession>
<proteinExistence type="predicted"/>
<organism evidence="4 5">
    <name type="scientific">Aliiroseovarius halocynthiae</name>
    <dbReference type="NCBI Taxonomy" id="985055"/>
    <lineage>
        <taxon>Bacteria</taxon>
        <taxon>Pseudomonadati</taxon>
        <taxon>Pseudomonadota</taxon>
        <taxon>Alphaproteobacteria</taxon>
        <taxon>Rhodobacterales</taxon>
        <taxon>Paracoccaceae</taxon>
        <taxon>Aliiroseovarius</taxon>
    </lineage>
</organism>
<dbReference type="Pfam" id="PF04183">
    <property type="entry name" value="IucA_IucC"/>
    <property type="match status" value="1"/>
</dbReference>
<dbReference type="RefSeq" id="WP_185960860.1">
    <property type="nucleotide sequence ID" value="NZ_ML660019.1"/>
</dbReference>
<dbReference type="InterPro" id="IPR037455">
    <property type="entry name" value="LucA/IucC-like"/>
</dbReference>
<reference evidence="4 5" key="1">
    <citation type="submission" date="2019-06" db="EMBL/GenBank/DDBJ databases">
        <title>A novel species of marine bacteria.</title>
        <authorList>
            <person name="Wang Y."/>
        </authorList>
    </citation>
    <scope>NUCLEOTIDE SEQUENCE [LARGE SCALE GENOMIC DNA]</scope>
    <source>
        <strain evidence="4 5">MA1-10</strain>
    </source>
</reference>
<dbReference type="PANTHER" id="PTHR34384:SF6">
    <property type="entry name" value="STAPHYLOFERRIN B SYNTHASE"/>
    <property type="match status" value="1"/>
</dbReference>
<dbReference type="InterPro" id="IPR022770">
    <property type="entry name" value="IucA/IucC-like_C"/>
</dbReference>
<dbReference type="Proteomes" id="UP000315816">
    <property type="component" value="Unassembled WGS sequence"/>
</dbReference>
<dbReference type="Gene3D" id="6.10.250.3370">
    <property type="match status" value="1"/>
</dbReference>
<dbReference type="GO" id="GO:0019290">
    <property type="term" value="P:siderophore biosynthetic process"/>
    <property type="evidence" value="ECO:0007669"/>
    <property type="project" value="InterPro"/>
</dbReference>
<keyword evidence="5" id="KW-1185">Reference proteome</keyword>
<evidence type="ECO:0000313" key="5">
    <source>
        <dbReference type="Proteomes" id="UP000315816"/>
    </source>
</evidence>
<dbReference type="InterPro" id="IPR007310">
    <property type="entry name" value="Aerobactin_biosyn_IucA/IucC_N"/>
</dbReference>
<evidence type="ECO:0000259" key="2">
    <source>
        <dbReference type="Pfam" id="PF04183"/>
    </source>
</evidence>